<evidence type="ECO:0008006" key="3">
    <source>
        <dbReference type="Google" id="ProtNLM"/>
    </source>
</evidence>
<dbReference type="AlphaFoldDB" id="A0A699H2U7"/>
<evidence type="ECO:0000256" key="1">
    <source>
        <dbReference type="SAM" id="Coils"/>
    </source>
</evidence>
<proteinExistence type="predicted"/>
<keyword evidence="1" id="KW-0175">Coiled coil</keyword>
<dbReference type="EMBL" id="BKCJ010062159">
    <property type="protein sequence ID" value="GEW52721.1"/>
    <property type="molecule type" value="Genomic_DNA"/>
</dbReference>
<comment type="caution">
    <text evidence="2">The sequence shown here is derived from an EMBL/GenBank/DDBJ whole genome shotgun (WGS) entry which is preliminary data.</text>
</comment>
<accession>A0A699H2U7</accession>
<name>A0A699H2U7_TANCI</name>
<evidence type="ECO:0000313" key="2">
    <source>
        <dbReference type="EMBL" id="GEW52721.1"/>
    </source>
</evidence>
<sequence>MNYLEEQTDGEAMINSIKNGDQPLPRVTQMSIAGTSSTEQPPLKDKSMWSDQEKKIQKIDCLARSLLIQGLPNDIYSLIDSNKTAKDLWDALDRHMLGSEYGEQDRKAAVLFKYETFKATEGELLLDTYILYLQVINDLKKYGYSKDNSELNFKFLNNLQPEWKQYATMIRHNKKLMDILQHSQAKPMRSQKKKVVVSSDSGGSDADDFSELKKITALLANAFNRRKFYFKPTNNNLRTSSTSRSANKKQEYVKLGDKKVEKKDDKKKRDMSKVKCYNCKKKMESSSDSDQEINANMVFMAQIKKVLLDSEASSSSADDKIYEVSYYLSESESEYECETSEYYDNTTTYGLFVNDNDDQEIFHDCVNFPENLTESQIDHNESAVDHNNSEGIDNFEMKNKELNEQLKLLIEKNDGLLTQMNVLKDQLQVKHVVIDIRVECQEKYAKLEAERYEYMIRYSAYFDNDKQYRKQIVDQEVLYDNMSVQLVELDKHVRDLKNAALEKDFKISELEECVRNKDLEIEKCLERLNVCENKLHKIAKDLRPTLYDERVINLGYTLMFLTHYDEALEIEKFKRARENKIEFAYDYRNLNASYQISSLKPYVPTVILEKIITDLEDEVVSLLEKEKEHLKIIESLKSKDVETGVESSEKVVSETENKSENDCQVIEKVCNSEENPNVIANGMFKYVSS</sequence>
<feature type="coiled-coil region" evidence="1">
    <location>
        <begin position="392"/>
        <end position="426"/>
    </location>
</feature>
<dbReference type="Pfam" id="PF14223">
    <property type="entry name" value="Retrotran_gag_2"/>
    <property type="match status" value="1"/>
</dbReference>
<organism evidence="2">
    <name type="scientific">Tanacetum cinerariifolium</name>
    <name type="common">Dalmatian daisy</name>
    <name type="synonym">Chrysanthemum cinerariifolium</name>
    <dbReference type="NCBI Taxonomy" id="118510"/>
    <lineage>
        <taxon>Eukaryota</taxon>
        <taxon>Viridiplantae</taxon>
        <taxon>Streptophyta</taxon>
        <taxon>Embryophyta</taxon>
        <taxon>Tracheophyta</taxon>
        <taxon>Spermatophyta</taxon>
        <taxon>Magnoliopsida</taxon>
        <taxon>eudicotyledons</taxon>
        <taxon>Gunneridae</taxon>
        <taxon>Pentapetalae</taxon>
        <taxon>asterids</taxon>
        <taxon>campanulids</taxon>
        <taxon>Asterales</taxon>
        <taxon>Asteraceae</taxon>
        <taxon>Asteroideae</taxon>
        <taxon>Anthemideae</taxon>
        <taxon>Anthemidinae</taxon>
        <taxon>Tanacetum</taxon>
    </lineage>
</organism>
<reference evidence="2" key="1">
    <citation type="journal article" date="2019" name="Sci. Rep.">
        <title>Draft genome of Tanacetum cinerariifolium, the natural source of mosquito coil.</title>
        <authorList>
            <person name="Yamashiro T."/>
            <person name="Shiraishi A."/>
            <person name="Satake H."/>
            <person name="Nakayama K."/>
        </authorList>
    </citation>
    <scope>NUCLEOTIDE SEQUENCE</scope>
</reference>
<gene>
    <name evidence="2" type="ORF">Tci_224697</name>
</gene>
<protein>
    <recommendedName>
        <fullName evidence="3">Integrase, catalytic region, zinc finger, CCHC-type, peptidase aspartic, catalytic</fullName>
    </recommendedName>
</protein>